<evidence type="ECO:0000313" key="2">
    <source>
        <dbReference type="Proteomes" id="UP001220324"/>
    </source>
</evidence>
<proteinExistence type="predicted"/>
<dbReference type="EMBL" id="JAQIZZ010000007">
    <property type="protein sequence ID" value="KAJ5533185.1"/>
    <property type="molecule type" value="Genomic_DNA"/>
</dbReference>
<organism evidence="1 2">
    <name type="scientific">Penicillium frequentans</name>
    <dbReference type="NCBI Taxonomy" id="3151616"/>
    <lineage>
        <taxon>Eukaryota</taxon>
        <taxon>Fungi</taxon>
        <taxon>Dikarya</taxon>
        <taxon>Ascomycota</taxon>
        <taxon>Pezizomycotina</taxon>
        <taxon>Eurotiomycetes</taxon>
        <taxon>Eurotiomycetidae</taxon>
        <taxon>Eurotiales</taxon>
        <taxon>Aspergillaceae</taxon>
        <taxon>Penicillium</taxon>
    </lineage>
</organism>
<dbReference type="Proteomes" id="UP001220324">
    <property type="component" value="Unassembled WGS sequence"/>
</dbReference>
<reference evidence="1 2" key="1">
    <citation type="journal article" date="2023" name="IMA Fungus">
        <title>Comparative genomic study of the Penicillium genus elucidates a diverse pangenome and 15 lateral gene transfer events.</title>
        <authorList>
            <person name="Petersen C."/>
            <person name="Sorensen T."/>
            <person name="Nielsen M.R."/>
            <person name="Sondergaard T.E."/>
            <person name="Sorensen J.L."/>
            <person name="Fitzpatrick D.A."/>
            <person name="Frisvad J.C."/>
            <person name="Nielsen K.L."/>
        </authorList>
    </citation>
    <scope>NUCLEOTIDE SEQUENCE [LARGE SCALE GENOMIC DNA]</scope>
    <source>
        <strain evidence="1 2">IBT 35679</strain>
    </source>
</reference>
<gene>
    <name evidence="1" type="ORF">N7494_009737</name>
</gene>
<keyword evidence="2" id="KW-1185">Reference proteome</keyword>
<comment type="caution">
    <text evidence="1">The sequence shown here is derived from an EMBL/GenBank/DDBJ whole genome shotgun (WGS) entry which is preliminary data.</text>
</comment>
<protein>
    <submittedName>
        <fullName evidence="1">Uncharacterized protein</fullName>
    </submittedName>
</protein>
<evidence type="ECO:0000313" key="1">
    <source>
        <dbReference type="EMBL" id="KAJ5533185.1"/>
    </source>
</evidence>
<dbReference type="AlphaFoldDB" id="A0AAD6CQL3"/>
<sequence length="153" mass="17293">MARRYSHISPYIRCDVEPEGNMKSATYAWMQLVRKQGTDSVTKVEQNRLSSINGPPRTSNCAIIFFMTKLRTNRDINPKHQTMSLPSKILGMHESPSPWLGASTAKLIIINALEENEGDVIESFRFHQKVARSNFLDMRITQNGAVLFLGKAP</sequence>
<accession>A0AAD6CQL3</accession>
<name>A0AAD6CQL3_9EURO</name>